<dbReference type="InterPro" id="IPR036900">
    <property type="entry name" value="A-D-PHexomutase_C_sf"/>
</dbReference>
<dbReference type="InterPro" id="IPR005846">
    <property type="entry name" value="A-D-PHexomutase_a/b/a-III"/>
</dbReference>
<protein>
    <recommendedName>
        <fullName evidence="4">phosphoglucomutase (alpha-D-glucose-1,6-bisphosphate-dependent)</fullName>
        <ecNumber evidence="4">5.4.2.2</ecNumber>
    </recommendedName>
</protein>
<dbReference type="Proteomes" id="UP000015480">
    <property type="component" value="Chromosome"/>
</dbReference>
<organism evidence="15 16">
    <name type="scientific">Paracoccus aminophilus JCM 7686</name>
    <dbReference type="NCBI Taxonomy" id="1367847"/>
    <lineage>
        <taxon>Bacteria</taxon>
        <taxon>Pseudomonadati</taxon>
        <taxon>Pseudomonadota</taxon>
        <taxon>Alphaproteobacteria</taxon>
        <taxon>Rhodobacterales</taxon>
        <taxon>Paracoccaceae</taxon>
        <taxon>Paracoccus</taxon>
    </lineage>
</organism>
<keyword evidence="10" id="KW-0119">Carbohydrate metabolism</keyword>
<reference evidence="15 16" key="1">
    <citation type="journal article" date="2014" name="BMC Genomics">
        <title>Architecture and functions of a multipartite genome of the methylotrophic bacterium Paracoccus aminophilus JCM 7686, containing primary and secondary chromids.</title>
        <authorList>
            <person name="Dziewit L."/>
            <person name="Czarnecki J."/>
            <person name="Wibberg D."/>
            <person name="Radlinska M."/>
            <person name="Mrozek P."/>
            <person name="Szymczak M."/>
            <person name="Schluter A."/>
            <person name="Puhler A."/>
            <person name="Bartosik D."/>
        </authorList>
    </citation>
    <scope>NUCLEOTIDE SEQUENCE [LARGE SCALE GENOMIC DNA]</scope>
    <source>
        <strain evidence="15">JCM 7686</strain>
    </source>
</reference>
<dbReference type="STRING" id="1367847.JCM7686_0139"/>
<evidence type="ECO:0000256" key="11">
    <source>
        <dbReference type="RuleBase" id="RU004326"/>
    </source>
</evidence>
<proteinExistence type="inferred from homology"/>
<dbReference type="PATRIC" id="fig|1367847.3.peg.77"/>
<evidence type="ECO:0000256" key="6">
    <source>
        <dbReference type="ARBA" id="ARBA00022553"/>
    </source>
</evidence>
<evidence type="ECO:0000259" key="12">
    <source>
        <dbReference type="Pfam" id="PF02878"/>
    </source>
</evidence>
<feature type="domain" description="Alpha-D-phosphohexomutase alpha/beta/alpha" evidence="13">
    <location>
        <begin position="222"/>
        <end position="323"/>
    </location>
</feature>
<dbReference type="SUPFAM" id="SSF55957">
    <property type="entry name" value="Phosphoglucomutase, C-terminal domain"/>
    <property type="match status" value="1"/>
</dbReference>
<dbReference type="GO" id="GO:0000287">
    <property type="term" value="F:magnesium ion binding"/>
    <property type="evidence" value="ECO:0007669"/>
    <property type="project" value="InterPro"/>
</dbReference>
<dbReference type="InterPro" id="IPR016055">
    <property type="entry name" value="A-D-PHexomutase_a/b/a-I/II/III"/>
</dbReference>
<dbReference type="Pfam" id="PF02878">
    <property type="entry name" value="PGM_PMM_I"/>
    <property type="match status" value="1"/>
</dbReference>
<dbReference type="KEGG" id="pami:JCM7686_0139"/>
<evidence type="ECO:0000256" key="8">
    <source>
        <dbReference type="ARBA" id="ARBA00022842"/>
    </source>
</evidence>
<evidence type="ECO:0000256" key="9">
    <source>
        <dbReference type="ARBA" id="ARBA00023235"/>
    </source>
</evidence>
<dbReference type="PANTHER" id="PTHR22573">
    <property type="entry name" value="PHOSPHOHEXOMUTASE FAMILY MEMBER"/>
    <property type="match status" value="1"/>
</dbReference>
<dbReference type="InterPro" id="IPR005845">
    <property type="entry name" value="A-D-PHexomutase_a/b/a-II"/>
</dbReference>
<evidence type="ECO:0000313" key="16">
    <source>
        <dbReference type="Proteomes" id="UP000015480"/>
    </source>
</evidence>
<accession>S5XV75</accession>
<evidence type="ECO:0000256" key="2">
    <source>
        <dbReference type="ARBA" id="ARBA00001946"/>
    </source>
</evidence>
<keyword evidence="7 11" id="KW-0479">Metal-binding</keyword>
<name>S5XV75_PARAH</name>
<dbReference type="EMBL" id="CP006650">
    <property type="protein sequence ID" value="AGT07250.1"/>
    <property type="molecule type" value="Genomic_DNA"/>
</dbReference>
<sequence length="580" mass="62198">MLSIRCSLHARWRSAVNHVRTSAFKGLRSPERRCLTMSQILTVPTQPIEGQKPGTSGLRKKTRIFMGRHYLENFTQSLFDAVGGVQDKVLVLGGDGRFFNDRAVQVILRMAAASGAARVIVGQGGILSTPAASHLIRLRGADGGIILSASHNPGGIDEDFGMKYNGANGGPAPESLTDKMFARSQELTEYRILEAQDIELNRLGEQALAGLVVEVVDPVADYATLMESLFDFDAIRSLIAGGTRLSFDAMHAVTGPYAREIIETRLGAPKGTVLNAQPLPDFGGGHPDPNPVWAKELMDQMFAADGPDFGAASDGDGDRNMIVGKGAYVSPSDSLAILAANARLAPGYAKGLAGVARSMPTSRAVDRVAAKAGLECHETPTGWKFFGNLLDAGRVTLCGEESFGTGSDHVREKDGLWAVLLWLNILAVKRQSVAELLREHWAEYGRTYYSRHDYEAVASDRANALVERLRGLLAGLPGQSFAGLTVEAADDFAYLDPVDGSTSKQQGIRVLFTNGARVVMRLSGTGTEGATLRVYLESYETDPAQHGLDAQEALAPVIAAAEELAQIRDFTGRSQPDVTT</sequence>
<keyword evidence="5" id="KW-0313">Glucose metabolism</keyword>
<dbReference type="SUPFAM" id="SSF53738">
    <property type="entry name" value="Phosphoglucomutase, first 3 domains"/>
    <property type="match status" value="3"/>
</dbReference>
<comment type="catalytic activity">
    <reaction evidence="1">
        <text>alpha-D-glucose 1-phosphate = alpha-D-glucose 6-phosphate</text>
        <dbReference type="Rhea" id="RHEA:23536"/>
        <dbReference type="ChEBI" id="CHEBI:58225"/>
        <dbReference type="ChEBI" id="CHEBI:58601"/>
        <dbReference type="EC" id="5.4.2.2"/>
    </reaction>
</comment>
<dbReference type="NCBIfam" id="NF005737">
    <property type="entry name" value="PRK07564.1-1"/>
    <property type="match status" value="1"/>
</dbReference>
<dbReference type="Pfam" id="PF02879">
    <property type="entry name" value="PGM_PMM_II"/>
    <property type="match status" value="1"/>
</dbReference>
<evidence type="ECO:0000256" key="7">
    <source>
        <dbReference type="ARBA" id="ARBA00022723"/>
    </source>
</evidence>
<keyword evidence="16" id="KW-1185">Reference proteome</keyword>
<evidence type="ECO:0000256" key="4">
    <source>
        <dbReference type="ARBA" id="ARBA00012728"/>
    </source>
</evidence>
<dbReference type="GO" id="GO:0004614">
    <property type="term" value="F:phosphoglucomutase activity"/>
    <property type="evidence" value="ECO:0007669"/>
    <property type="project" value="UniProtKB-EC"/>
</dbReference>
<keyword evidence="8 11" id="KW-0460">Magnesium</keyword>
<dbReference type="FunFam" id="3.40.120.10:FF:000004">
    <property type="entry name" value="Phosphoglucomutase 5"/>
    <property type="match status" value="1"/>
</dbReference>
<dbReference type="Gene3D" id="3.40.120.10">
    <property type="entry name" value="Alpha-D-Glucose-1,6-Bisphosphate, subunit A, domain 3"/>
    <property type="match status" value="3"/>
</dbReference>
<gene>
    <name evidence="15" type="ORF">JCM7686_0139</name>
</gene>
<dbReference type="InterPro" id="IPR016066">
    <property type="entry name" value="A-D-PHexomutase_CS"/>
</dbReference>
<dbReference type="PROSITE" id="PS00710">
    <property type="entry name" value="PGM_PMM"/>
    <property type="match status" value="1"/>
</dbReference>
<dbReference type="PANTHER" id="PTHR22573:SF2">
    <property type="entry name" value="PHOSPHOGLUCOMUTASE"/>
    <property type="match status" value="1"/>
</dbReference>
<dbReference type="FunFam" id="3.40.120.10:FF:000005">
    <property type="entry name" value="Phosphoglucomutase 5"/>
    <property type="match status" value="1"/>
</dbReference>
<evidence type="ECO:0000256" key="1">
    <source>
        <dbReference type="ARBA" id="ARBA00000443"/>
    </source>
</evidence>
<feature type="domain" description="Alpha-D-phosphohexomutase alpha/beta/alpha" evidence="14">
    <location>
        <begin position="332"/>
        <end position="444"/>
    </location>
</feature>
<feature type="domain" description="Alpha-D-phosphohexomutase alpha/beta/alpha" evidence="12">
    <location>
        <begin position="51"/>
        <end position="190"/>
    </location>
</feature>
<dbReference type="AlphaFoldDB" id="S5XV75"/>
<dbReference type="HOGENOM" id="CLU_009330_0_1_5"/>
<comment type="similarity">
    <text evidence="3 11">Belongs to the phosphohexose mutase family.</text>
</comment>
<dbReference type="InterPro" id="IPR005844">
    <property type="entry name" value="A-D-PHexomutase_a/b/a-I"/>
</dbReference>
<dbReference type="eggNOG" id="COG0033">
    <property type="taxonomic scope" value="Bacteria"/>
</dbReference>
<evidence type="ECO:0000313" key="15">
    <source>
        <dbReference type="EMBL" id="AGT07250.1"/>
    </source>
</evidence>
<dbReference type="EC" id="5.4.2.2" evidence="4"/>
<dbReference type="GO" id="GO:0005829">
    <property type="term" value="C:cytosol"/>
    <property type="evidence" value="ECO:0007669"/>
    <property type="project" value="TreeGrafter"/>
</dbReference>
<dbReference type="InterPro" id="IPR005841">
    <property type="entry name" value="Alpha-D-phosphohexomutase_SF"/>
</dbReference>
<dbReference type="PRINTS" id="PR00509">
    <property type="entry name" value="PGMPMM"/>
</dbReference>
<dbReference type="InterPro" id="IPR045244">
    <property type="entry name" value="PGM"/>
</dbReference>
<evidence type="ECO:0000256" key="10">
    <source>
        <dbReference type="ARBA" id="ARBA00023277"/>
    </source>
</evidence>
<evidence type="ECO:0000256" key="5">
    <source>
        <dbReference type="ARBA" id="ARBA00022526"/>
    </source>
</evidence>
<keyword evidence="6" id="KW-0597">Phosphoprotein</keyword>
<evidence type="ECO:0000259" key="14">
    <source>
        <dbReference type="Pfam" id="PF02880"/>
    </source>
</evidence>
<dbReference type="Pfam" id="PF02880">
    <property type="entry name" value="PGM_PMM_III"/>
    <property type="match status" value="1"/>
</dbReference>
<dbReference type="FunFam" id="3.30.310.50:FF:000002">
    <property type="entry name" value="Phosphoglucomutase 5"/>
    <property type="match status" value="1"/>
</dbReference>
<dbReference type="GO" id="GO:0006006">
    <property type="term" value="P:glucose metabolic process"/>
    <property type="evidence" value="ECO:0007669"/>
    <property type="project" value="UniProtKB-KW"/>
</dbReference>
<evidence type="ECO:0000259" key="13">
    <source>
        <dbReference type="Pfam" id="PF02879"/>
    </source>
</evidence>
<evidence type="ECO:0000256" key="3">
    <source>
        <dbReference type="ARBA" id="ARBA00010231"/>
    </source>
</evidence>
<dbReference type="Gene3D" id="3.30.310.50">
    <property type="entry name" value="Alpha-D-phosphohexomutase, C-terminal domain"/>
    <property type="match status" value="1"/>
</dbReference>
<dbReference type="Pfam" id="PF24947">
    <property type="entry name" value="PGM1_C_vert_fung"/>
    <property type="match status" value="1"/>
</dbReference>
<keyword evidence="9 15" id="KW-0413">Isomerase</keyword>
<comment type="cofactor">
    <cofactor evidence="2">
        <name>Mg(2+)</name>
        <dbReference type="ChEBI" id="CHEBI:18420"/>
    </cofactor>
</comment>
<dbReference type="FunFam" id="3.40.120.10:FF:000006">
    <property type="entry name" value="Phosphoglucomutase PgmA"/>
    <property type="match status" value="1"/>
</dbReference>